<dbReference type="GO" id="GO:0004523">
    <property type="term" value="F:RNA-DNA hybrid ribonuclease activity"/>
    <property type="evidence" value="ECO:0007669"/>
    <property type="project" value="InterPro"/>
</dbReference>
<evidence type="ECO:0000259" key="1">
    <source>
        <dbReference type="Pfam" id="PF13456"/>
    </source>
</evidence>
<sequence length="54" mass="6224">MRDFRSIKITHILREGNQSADFLANLGQNSDWGTTILDDPPEGLRELLNWPEIE</sequence>
<accession>A0A906</accession>
<dbReference type="AlphaFoldDB" id="A0A906"/>
<protein>
    <recommendedName>
        <fullName evidence="1">RNase H type-1 domain-containing protein</fullName>
    </recommendedName>
</protein>
<reference evidence="2" key="1">
    <citation type="journal article" date="2007" name="Sex. Plant Reprod.">
        <title>Physical size of the S locus region defined by genetic recombination and genome sequencing in Ipomoea trifida, Convolvulaceae.</title>
        <authorList>
            <person name="Rahman M.H."/>
            <person name="Tsuchiya T."/>
            <person name="Suwabe K."/>
            <person name="Kohori J."/>
            <person name="Tomita R.N."/>
            <person name="Kagaya Y."/>
            <person name="Kobayashi I."/>
            <person name="Kakeda K."/>
            <person name="Kowyama Y."/>
        </authorList>
    </citation>
    <scope>NUCLEOTIDE SEQUENCE</scope>
</reference>
<dbReference type="InterPro" id="IPR002156">
    <property type="entry name" value="RNaseH_domain"/>
</dbReference>
<evidence type="ECO:0000313" key="2">
    <source>
        <dbReference type="EMBL" id="BAF36311.1"/>
    </source>
</evidence>
<name>A0A906_IPOTF</name>
<dbReference type="GO" id="GO:0003676">
    <property type="term" value="F:nucleic acid binding"/>
    <property type="evidence" value="ECO:0007669"/>
    <property type="project" value="InterPro"/>
</dbReference>
<dbReference type="Pfam" id="PF13456">
    <property type="entry name" value="RVT_3"/>
    <property type="match status" value="1"/>
</dbReference>
<organism evidence="2">
    <name type="scientific">Ipomoea trifida</name>
    <name type="common">Morning glory</name>
    <dbReference type="NCBI Taxonomy" id="35884"/>
    <lineage>
        <taxon>Eukaryota</taxon>
        <taxon>Viridiplantae</taxon>
        <taxon>Streptophyta</taxon>
        <taxon>Embryophyta</taxon>
        <taxon>Tracheophyta</taxon>
        <taxon>Spermatophyta</taxon>
        <taxon>Magnoliopsida</taxon>
        <taxon>eudicotyledons</taxon>
        <taxon>Gunneridae</taxon>
        <taxon>Pentapetalae</taxon>
        <taxon>asterids</taxon>
        <taxon>lamiids</taxon>
        <taxon>Solanales</taxon>
        <taxon>Convolvulaceae</taxon>
        <taxon>Ipomoeeae</taxon>
        <taxon>Ipomoea</taxon>
    </lineage>
</organism>
<proteinExistence type="predicted"/>
<dbReference type="EMBL" id="AB263748">
    <property type="protein sequence ID" value="BAF36311.1"/>
    <property type="molecule type" value="Genomic_DNA"/>
</dbReference>
<feature type="domain" description="RNase H type-1" evidence="1">
    <location>
        <begin position="1"/>
        <end position="26"/>
    </location>
</feature>